<evidence type="ECO:0000313" key="2">
    <source>
        <dbReference type="Proteomes" id="UP000827889"/>
    </source>
</evidence>
<sequence>MYRSGERHSLQQNGWDTTSQDYHEHLSRVAKMPSIHPNVPQYPNVHSAFHNKVASEEESESHRNNHQRNHNRRSPQFQEKVEVMEFKEERFEHNRGKDTDVFEEVVDVKADDFIQQKHRRFELCKWNTFAAH</sequence>
<dbReference type="GeneID" id="125315454"/>
<reference evidence="3" key="1">
    <citation type="submission" date="2025-08" db="UniProtKB">
        <authorList>
            <consortium name="RefSeq"/>
        </authorList>
    </citation>
    <scope>IDENTIFICATION</scope>
    <source>
        <tissue evidence="3">Leaf</tissue>
    </source>
</reference>
<name>A0ABM3HIL7_9MYRT</name>
<gene>
    <name evidence="3" type="primary">LOC125315454</name>
</gene>
<keyword evidence="2" id="KW-1185">Reference proteome</keyword>
<feature type="region of interest" description="Disordered" evidence="1">
    <location>
        <begin position="50"/>
        <end position="79"/>
    </location>
</feature>
<feature type="compositionally biased region" description="Basic residues" evidence="1">
    <location>
        <begin position="64"/>
        <end position="73"/>
    </location>
</feature>
<protein>
    <submittedName>
        <fullName evidence="3">Uncharacterized protein LOC125315454 isoform X2</fullName>
    </submittedName>
</protein>
<evidence type="ECO:0000256" key="1">
    <source>
        <dbReference type="SAM" id="MobiDB-lite"/>
    </source>
</evidence>
<dbReference type="PANTHER" id="PTHR38224:SF1">
    <property type="entry name" value="PHLOEM SPECIFIC PROTEIN"/>
    <property type="match status" value="1"/>
</dbReference>
<dbReference type="Proteomes" id="UP000827889">
    <property type="component" value="Chromosome 6"/>
</dbReference>
<dbReference type="RefSeq" id="XP_048136431.1">
    <property type="nucleotide sequence ID" value="XM_048280474.1"/>
</dbReference>
<proteinExistence type="predicted"/>
<dbReference type="PANTHER" id="PTHR38224">
    <property type="entry name" value="PHLOEM SPECIFIC PROTEIN"/>
    <property type="match status" value="1"/>
</dbReference>
<accession>A0ABM3HIL7</accession>
<organism evidence="2 3">
    <name type="scientific">Rhodamnia argentea</name>
    <dbReference type="NCBI Taxonomy" id="178133"/>
    <lineage>
        <taxon>Eukaryota</taxon>
        <taxon>Viridiplantae</taxon>
        <taxon>Streptophyta</taxon>
        <taxon>Embryophyta</taxon>
        <taxon>Tracheophyta</taxon>
        <taxon>Spermatophyta</taxon>
        <taxon>Magnoliopsida</taxon>
        <taxon>eudicotyledons</taxon>
        <taxon>Gunneridae</taxon>
        <taxon>Pentapetalae</taxon>
        <taxon>rosids</taxon>
        <taxon>malvids</taxon>
        <taxon>Myrtales</taxon>
        <taxon>Myrtaceae</taxon>
        <taxon>Myrtoideae</taxon>
        <taxon>Myrteae</taxon>
        <taxon>Australasian group</taxon>
        <taxon>Rhodamnia</taxon>
    </lineage>
</organism>
<evidence type="ECO:0000313" key="3">
    <source>
        <dbReference type="RefSeq" id="XP_048136431.1"/>
    </source>
</evidence>